<keyword evidence="2" id="KW-1185">Reference proteome</keyword>
<evidence type="ECO:0000313" key="2">
    <source>
        <dbReference type="Proteomes" id="UP000323506"/>
    </source>
</evidence>
<organism evidence="1 2">
    <name type="scientific">Gossypium darwinii</name>
    <name type="common">Darwin's cotton</name>
    <name type="synonym">Gossypium barbadense var. darwinii</name>
    <dbReference type="NCBI Taxonomy" id="34276"/>
    <lineage>
        <taxon>Eukaryota</taxon>
        <taxon>Viridiplantae</taxon>
        <taxon>Streptophyta</taxon>
        <taxon>Embryophyta</taxon>
        <taxon>Tracheophyta</taxon>
        <taxon>Spermatophyta</taxon>
        <taxon>Magnoliopsida</taxon>
        <taxon>eudicotyledons</taxon>
        <taxon>Gunneridae</taxon>
        <taxon>Pentapetalae</taxon>
        <taxon>rosids</taxon>
        <taxon>malvids</taxon>
        <taxon>Malvales</taxon>
        <taxon>Malvaceae</taxon>
        <taxon>Malvoideae</taxon>
        <taxon>Gossypium</taxon>
    </lineage>
</organism>
<protein>
    <submittedName>
        <fullName evidence="1">Uncharacterized protein</fullName>
    </submittedName>
</protein>
<evidence type="ECO:0000313" key="1">
    <source>
        <dbReference type="EMBL" id="TYH26699.1"/>
    </source>
</evidence>
<dbReference type="EMBL" id="CM017689">
    <property type="protein sequence ID" value="TYH26699.1"/>
    <property type="molecule type" value="Genomic_DNA"/>
</dbReference>
<gene>
    <name evidence="1" type="ORF">ES288_A02G009500v1</name>
</gene>
<dbReference type="AlphaFoldDB" id="A0A5D2HAS1"/>
<feature type="non-terminal residue" evidence="1">
    <location>
        <position position="1"/>
    </location>
</feature>
<sequence length="84" mass="10075">FLLTFLVIWFLLWLSPTSFLVMDLKSVLQTMLQLIALDYFWDTVSLTYLKWTMNIEAVWRLPERISRLNQLTQRGLFELSSMLD</sequence>
<proteinExistence type="predicted"/>
<dbReference type="Proteomes" id="UP000323506">
    <property type="component" value="Chromosome A02"/>
</dbReference>
<reference evidence="1 2" key="1">
    <citation type="submission" date="2019-06" db="EMBL/GenBank/DDBJ databases">
        <title>WGS assembly of Gossypium darwinii.</title>
        <authorList>
            <person name="Chen Z.J."/>
            <person name="Sreedasyam A."/>
            <person name="Ando A."/>
            <person name="Song Q."/>
            <person name="De L."/>
            <person name="Hulse-Kemp A."/>
            <person name="Ding M."/>
            <person name="Ye W."/>
            <person name="Kirkbride R."/>
            <person name="Jenkins J."/>
            <person name="Plott C."/>
            <person name="Lovell J."/>
            <person name="Lin Y.-M."/>
            <person name="Vaughn R."/>
            <person name="Liu B."/>
            <person name="Li W."/>
            <person name="Simpson S."/>
            <person name="Scheffler B."/>
            <person name="Saski C."/>
            <person name="Grover C."/>
            <person name="Hu G."/>
            <person name="Conover J."/>
            <person name="Carlson J."/>
            <person name="Shu S."/>
            <person name="Boston L."/>
            <person name="Williams M."/>
            <person name="Peterson D."/>
            <person name="Mcgee K."/>
            <person name="Jones D."/>
            <person name="Wendel J."/>
            <person name="Stelly D."/>
            <person name="Grimwood J."/>
            <person name="Schmutz J."/>
        </authorList>
    </citation>
    <scope>NUCLEOTIDE SEQUENCE [LARGE SCALE GENOMIC DNA]</scope>
    <source>
        <strain evidence="1">1808015.09</strain>
    </source>
</reference>
<accession>A0A5D2HAS1</accession>
<name>A0A5D2HAS1_GOSDA</name>